<sequence>MNQGYRLPHGGRVRRDKPLTFLFNGKRYTGYEGDTLASALLANGVHFVARSFKYHRPRGVVTAGVAEPNAIVQLETGAWTVPNPRATEVELYEGLQASSVNARPTLEGDRMAVMQKFARFIPAGFYYKTFMWPRSFWPRYEELIRDAAGLGRVPEVRDPDRYEKTFAHCDVLVVGAGPAGLAAAYAAGMSGARVLLVDDQPTLGGSLLASDDRIDGKPAAEWVGEMERALRAMPEVTILSRATAFGYQDHNLVTVCERLTGHLPLAQRNGVRERLWKVRARHVVLATGAHERPLVFGNNDLPGIMLASAISAYLHQYGVTPGRKAVICTNNDSAYRTALDLQRCGIDVTVVDARRAMQGTWPQRAAAAGVRIVREALVVAATGSQHVRSVEVAAYVGRAPGRHLETIACDLVGMSGGWNPVIHLFSQSGGKAAWHAEKSCFVPGVGAQATCSAGAANGAFLLADCLHGGLLAGRDAASRAGFAVREMASWPTDPVTENALEPLWMASELSRVQRGPKQFVDFQNDVAASDIALAAREGYHSIEHVKRYTALGFGTDQGKLGNINGMAILAEVLGKTIPETGTTTFRPNYTPVTFGTLAGRELGDFVDPVRKTCIHAWHEAQGALFEDVGNWKRPWYFPRGNEDMHAAVARECRAVRNSVGILDASTLGKIDVQGPDAATLLNWMYTNAWTKLPVGKGRYGLMLDENGMVFDDGVTVRLAEDHFLMSTTSGGAARVLSWMERWLQTEWPHLKVHLSSVTDHFATFAVAGPNARKVLQKVCSDIDFSNAAFPFMSFKEGTIDGVFARIMRISFSGELSYEVNVPANFGQHVWNLIMSAGEPFGITPYGTETMHVLRAEKGYIIVGQDTDGSITPDDLGMGGLVAKTKDFLGKRSLVRSHTAGENRKQLVGLLAKDPSFVLQEGGQILAAPCTERIAPMIGHVTSSYMSPTLNRSIAMAVVKGGLQKMGQEVVVALPTGGFMPATITSPVFYDQEGARQNVE</sequence>
<proteinExistence type="predicted"/>
<organism evidence="1 2">
    <name type="scientific">Imbroritus primus</name>
    <dbReference type="NCBI Taxonomy" id="3058603"/>
    <lineage>
        <taxon>Bacteria</taxon>
        <taxon>Pseudomonadati</taxon>
        <taxon>Pseudomonadota</taxon>
        <taxon>Betaproteobacteria</taxon>
        <taxon>Burkholderiales</taxon>
        <taxon>Burkholderiaceae</taxon>
        <taxon>Imbroritus</taxon>
    </lineage>
</organism>
<dbReference type="Proteomes" id="UP000004277">
    <property type="component" value="Unassembled WGS sequence"/>
</dbReference>
<evidence type="ECO:0000313" key="2">
    <source>
        <dbReference type="Proteomes" id="UP000004277"/>
    </source>
</evidence>
<accession>A0ACD3SKD1</accession>
<protein>
    <submittedName>
        <fullName evidence="1">Sarcosine oxidase subunit alpha family protein</fullName>
    </submittedName>
</protein>
<gene>
    <name evidence="1" type="ORF">MW7_016600</name>
</gene>
<evidence type="ECO:0000313" key="1">
    <source>
        <dbReference type="EMBL" id="TMS56697.1"/>
    </source>
</evidence>
<reference evidence="1" key="1">
    <citation type="submission" date="2019-05" db="EMBL/GenBank/DDBJ databases">
        <title>Revised genome assembly of Burkholderiaceae (previously Ralstonia) sp. PBA.</title>
        <authorList>
            <person name="Gan H.M."/>
        </authorList>
    </citation>
    <scope>NUCLEOTIDE SEQUENCE</scope>
    <source>
        <strain evidence="1">PBA</strain>
    </source>
</reference>
<dbReference type="EMBL" id="AKCV02000026">
    <property type="protein sequence ID" value="TMS56697.1"/>
    <property type="molecule type" value="Genomic_DNA"/>
</dbReference>
<keyword evidence="2" id="KW-1185">Reference proteome</keyword>
<name>A0ACD3SKD1_9BURK</name>
<comment type="caution">
    <text evidence="1">The sequence shown here is derived from an EMBL/GenBank/DDBJ whole genome shotgun (WGS) entry which is preliminary data.</text>
</comment>